<comment type="caution">
    <text evidence="2">The sequence shown here is derived from an EMBL/GenBank/DDBJ whole genome shotgun (WGS) entry which is preliminary data.</text>
</comment>
<name>A0AAW1V4J0_9CUCU</name>
<accession>A0AAW1V4J0</accession>
<organism evidence="2 3">
    <name type="scientific">Henosepilachna vigintioctopunctata</name>
    <dbReference type="NCBI Taxonomy" id="420089"/>
    <lineage>
        <taxon>Eukaryota</taxon>
        <taxon>Metazoa</taxon>
        <taxon>Ecdysozoa</taxon>
        <taxon>Arthropoda</taxon>
        <taxon>Hexapoda</taxon>
        <taxon>Insecta</taxon>
        <taxon>Pterygota</taxon>
        <taxon>Neoptera</taxon>
        <taxon>Endopterygota</taxon>
        <taxon>Coleoptera</taxon>
        <taxon>Polyphaga</taxon>
        <taxon>Cucujiformia</taxon>
        <taxon>Coccinelloidea</taxon>
        <taxon>Coccinellidae</taxon>
        <taxon>Epilachninae</taxon>
        <taxon>Epilachnini</taxon>
        <taxon>Henosepilachna</taxon>
    </lineage>
</organism>
<feature type="compositionally biased region" description="Polar residues" evidence="1">
    <location>
        <begin position="1"/>
        <end position="23"/>
    </location>
</feature>
<dbReference type="AlphaFoldDB" id="A0AAW1V4J0"/>
<keyword evidence="3" id="KW-1185">Reference proteome</keyword>
<protein>
    <submittedName>
        <fullName evidence="2">Uncharacterized protein</fullName>
    </submittedName>
</protein>
<proteinExistence type="predicted"/>
<reference evidence="2 3" key="1">
    <citation type="submission" date="2023-03" db="EMBL/GenBank/DDBJ databases">
        <title>Genome insight into feeding habits of ladybird beetles.</title>
        <authorList>
            <person name="Li H.-S."/>
            <person name="Huang Y.-H."/>
            <person name="Pang H."/>
        </authorList>
    </citation>
    <scope>NUCLEOTIDE SEQUENCE [LARGE SCALE GENOMIC DNA]</scope>
    <source>
        <strain evidence="2">SYSU_2023b</strain>
        <tissue evidence="2">Whole body</tissue>
    </source>
</reference>
<feature type="compositionally biased region" description="Basic and acidic residues" evidence="1">
    <location>
        <begin position="90"/>
        <end position="100"/>
    </location>
</feature>
<gene>
    <name evidence="2" type="ORF">WA026_000654</name>
</gene>
<feature type="compositionally biased region" description="Basic and acidic residues" evidence="1">
    <location>
        <begin position="51"/>
        <end position="75"/>
    </location>
</feature>
<evidence type="ECO:0000313" key="3">
    <source>
        <dbReference type="Proteomes" id="UP001431783"/>
    </source>
</evidence>
<feature type="region of interest" description="Disordered" evidence="1">
    <location>
        <begin position="1"/>
        <end position="123"/>
    </location>
</feature>
<sequence length="123" mass="13918">MEKPESSSMKTDNSCLVDQNQCKIDSAKTRSKSATRDDSKSSEPSGLFMDVLERGGDESFRDSLDGVKKGQEAKRSFRKKRNKSQNSLENTHEQCEEKNHRVQGQSDVPENTWVNEQISSFLS</sequence>
<evidence type="ECO:0000313" key="2">
    <source>
        <dbReference type="EMBL" id="KAK9888405.1"/>
    </source>
</evidence>
<evidence type="ECO:0000256" key="1">
    <source>
        <dbReference type="SAM" id="MobiDB-lite"/>
    </source>
</evidence>
<dbReference type="EMBL" id="JARQZJ010000121">
    <property type="protein sequence ID" value="KAK9888405.1"/>
    <property type="molecule type" value="Genomic_DNA"/>
</dbReference>
<dbReference type="Proteomes" id="UP001431783">
    <property type="component" value="Unassembled WGS sequence"/>
</dbReference>
<feature type="compositionally biased region" description="Polar residues" evidence="1">
    <location>
        <begin position="102"/>
        <end position="123"/>
    </location>
</feature>